<dbReference type="EMBL" id="CP015518">
    <property type="protein sequence ID" value="APG23902.1"/>
    <property type="molecule type" value="Genomic_DNA"/>
</dbReference>
<evidence type="ECO:0000313" key="3">
    <source>
        <dbReference type="Proteomes" id="UP000182264"/>
    </source>
</evidence>
<dbReference type="PANTHER" id="PTHR37694:SF1">
    <property type="entry name" value="SLR8022 PROTEIN"/>
    <property type="match status" value="1"/>
</dbReference>
<dbReference type="InterPro" id="IPR011051">
    <property type="entry name" value="RmlC_Cupin_sf"/>
</dbReference>
<dbReference type="PANTHER" id="PTHR37694">
    <property type="entry name" value="SLR8022 PROTEIN"/>
    <property type="match status" value="1"/>
</dbReference>
<evidence type="ECO:0000259" key="1">
    <source>
        <dbReference type="Pfam" id="PF07883"/>
    </source>
</evidence>
<dbReference type="CDD" id="cd02230">
    <property type="entry name" value="cupin_HP0902-like"/>
    <property type="match status" value="1"/>
</dbReference>
<reference evidence="2 3" key="1">
    <citation type="journal article" date="2017" name="Genome Announc.">
        <title>Complete Genome Sequences of Two Acetylene-Fermenting Pelobacter acetylenicus Strains.</title>
        <authorList>
            <person name="Sutton J.M."/>
            <person name="Baesman S.M."/>
            <person name="Fierst J.L."/>
            <person name="Poret-Peterson A.T."/>
            <person name="Oremland R.S."/>
            <person name="Dunlap D.S."/>
            <person name="Akob D.M."/>
        </authorList>
    </citation>
    <scope>NUCLEOTIDE SEQUENCE [LARGE SCALE GENOMIC DNA]</scope>
    <source>
        <strain evidence="2 3">DSM 3247</strain>
    </source>
</reference>
<dbReference type="InterPro" id="IPR014710">
    <property type="entry name" value="RmlC-like_jellyroll"/>
</dbReference>
<accession>A0A1L3GD79</accession>
<dbReference type="OrthoDB" id="1121052at2"/>
<dbReference type="InterPro" id="IPR013096">
    <property type="entry name" value="Cupin_2"/>
</dbReference>
<keyword evidence="3" id="KW-1185">Reference proteome</keyword>
<dbReference type="Gene3D" id="2.60.120.10">
    <property type="entry name" value="Jelly Rolls"/>
    <property type="match status" value="1"/>
</dbReference>
<dbReference type="AlphaFoldDB" id="A0A1L3GD79"/>
<feature type="domain" description="Cupin type-2" evidence="1">
    <location>
        <begin position="47"/>
        <end position="107"/>
    </location>
</feature>
<organism evidence="2 3">
    <name type="scientific">Syntrophotalea acetylenica</name>
    <name type="common">Pelobacter acetylenicus</name>
    <dbReference type="NCBI Taxonomy" id="29542"/>
    <lineage>
        <taxon>Bacteria</taxon>
        <taxon>Pseudomonadati</taxon>
        <taxon>Thermodesulfobacteriota</taxon>
        <taxon>Desulfuromonadia</taxon>
        <taxon>Desulfuromonadales</taxon>
        <taxon>Syntrophotaleaceae</taxon>
        <taxon>Syntrophotalea</taxon>
    </lineage>
</organism>
<dbReference type="Proteomes" id="UP000182264">
    <property type="component" value="Chromosome"/>
</dbReference>
<gene>
    <name evidence="2" type="ORF">A7E75_01845</name>
</gene>
<dbReference type="Pfam" id="PF07883">
    <property type="entry name" value="Cupin_2"/>
    <property type="match status" value="1"/>
</dbReference>
<dbReference type="SUPFAM" id="SSF51182">
    <property type="entry name" value="RmlC-like cupins"/>
    <property type="match status" value="1"/>
</dbReference>
<dbReference type="RefSeq" id="WP_072285717.1">
    <property type="nucleotide sequence ID" value="NZ_CP015455.1"/>
</dbReference>
<protein>
    <submittedName>
        <fullName evidence="2">Cupin</fullName>
    </submittedName>
</protein>
<sequence>MDKHPDSGSLAPATAHSISELVTVQPGAIVSRTLTQTPVGTLTLFAFAANQALSEHSAPFDAFVQVLAGRAEITIDAKTIGAEAGSLIVMPANIPHAVRAATDMKMLLTMFRPQTPA</sequence>
<name>A0A1L3GD79_SYNAC</name>
<dbReference type="KEGG" id="pace:A6070_10460"/>
<evidence type="ECO:0000313" key="2">
    <source>
        <dbReference type="EMBL" id="APG23902.1"/>
    </source>
</evidence>
<dbReference type="STRING" id="29542.A6070_10460"/>
<proteinExistence type="predicted"/>